<dbReference type="EC" id="6.1.1.1" evidence="1 9"/>
<dbReference type="GO" id="GO:0005524">
    <property type="term" value="F:ATP binding"/>
    <property type="evidence" value="ECO:0007669"/>
    <property type="project" value="UniProtKB-KW"/>
</dbReference>
<evidence type="ECO:0000313" key="10">
    <source>
        <dbReference type="EMBL" id="KAF7987269.1"/>
    </source>
</evidence>
<dbReference type="AlphaFoldDB" id="A0A835CJV6"/>
<dbReference type="FunFam" id="1.10.240.10:FF:000001">
    <property type="entry name" value="Tyrosine--tRNA ligase"/>
    <property type="match status" value="1"/>
</dbReference>
<dbReference type="Gene3D" id="1.10.240.10">
    <property type="entry name" value="Tyrosyl-Transfer RNA Synthetase"/>
    <property type="match status" value="1"/>
</dbReference>
<dbReference type="PANTHER" id="PTHR11766">
    <property type="entry name" value="TYROSYL-TRNA SYNTHETASE"/>
    <property type="match status" value="1"/>
</dbReference>
<keyword evidence="4 9" id="KW-0067">ATP-binding</keyword>
<organism evidence="10 11">
    <name type="scientific">Aphidius gifuensis</name>
    <name type="common">Parasitoid wasp</name>
    <dbReference type="NCBI Taxonomy" id="684658"/>
    <lineage>
        <taxon>Eukaryota</taxon>
        <taxon>Metazoa</taxon>
        <taxon>Ecdysozoa</taxon>
        <taxon>Arthropoda</taxon>
        <taxon>Hexapoda</taxon>
        <taxon>Insecta</taxon>
        <taxon>Pterygota</taxon>
        <taxon>Neoptera</taxon>
        <taxon>Endopterygota</taxon>
        <taxon>Hymenoptera</taxon>
        <taxon>Apocrita</taxon>
        <taxon>Ichneumonoidea</taxon>
        <taxon>Braconidae</taxon>
        <taxon>Aphidiinae</taxon>
        <taxon>Aphidius</taxon>
    </lineage>
</organism>
<dbReference type="Pfam" id="PF00579">
    <property type="entry name" value="tRNA-synt_1b"/>
    <property type="match status" value="1"/>
</dbReference>
<evidence type="ECO:0000256" key="1">
    <source>
        <dbReference type="ARBA" id="ARBA00013160"/>
    </source>
</evidence>
<dbReference type="Proteomes" id="UP000639338">
    <property type="component" value="Unassembled WGS sequence"/>
</dbReference>
<sequence>MITNRILRLFTVNKLNLKNAERFYSQKNILHLHDRGMFQDIFPASHEHEIKKLLNNSPQCVYAGFDPTADSLHVGNLLVLMNLLHWQRSGHQVIVLLGGATGQIGDPSDRTTERTEINNMIINDNINSIRNNIENIFNNHKLNFWQNNNNNQKLKQPIVVNNIDWYKNINIIDFIRNVGKKFRLGTMIGRSSVQTRLNSDNGMSFTEFSYQIFQAYDWLHLYNKYNCRFQIGGGDQMGNIVSGHDLISKTTGNNVYGLTLPLITSEGGKKFGKSLGNAIWLSSNKSSSFSLYQFFMRTKDSDVDNYLKLFTFLKLDEIKSIINKQNLEPEKRYAQRKLAEQVTLLVHGEEGLAAAEKATAILYDNSLESLSKISADELVTVFEGASIYDLPIEPGMTAYDLAMRIKCFKNDKEAQRILAAGGYYINHSKIINPSEVLTPGIHILKNNTTLVRVGKKNYHVIRWLV</sequence>
<proteinExistence type="inferred from homology"/>
<dbReference type="GO" id="GO:0003723">
    <property type="term" value="F:RNA binding"/>
    <property type="evidence" value="ECO:0007669"/>
    <property type="project" value="InterPro"/>
</dbReference>
<dbReference type="GO" id="GO:0005739">
    <property type="term" value="C:mitochondrion"/>
    <property type="evidence" value="ECO:0007669"/>
    <property type="project" value="TreeGrafter"/>
</dbReference>
<evidence type="ECO:0000313" key="11">
    <source>
        <dbReference type="Proteomes" id="UP000639338"/>
    </source>
</evidence>
<protein>
    <recommendedName>
        <fullName evidence="1 9">Tyrosine--tRNA ligase</fullName>
        <ecNumber evidence="1 9">6.1.1.1</ecNumber>
    </recommendedName>
    <alternativeName>
        <fullName evidence="7 9">Tyrosyl-tRNA synthetase</fullName>
    </alternativeName>
</protein>
<dbReference type="InterPro" id="IPR002305">
    <property type="entry name" value="aa-tRNA-synth_Ic"/>
</dbReference>
<dbReference type="InterPro" id="IPR036986">
    <property type="entry name" value="S4_RNA-bd_sf"/>
</dbReference>
<evidence type="ECO:0000256" key="4">
    <source>
        <dbReference type="ARBA" id="ARBA00022840"/>
    </source>
</evidence>
<keyword evidence="6 9" id="KW-0030">Aminoacyl-tRNA synthetase</keyword>
<evidence type="ECO:0000256" key="7">
    <source>
        <dbReference type="ARBA" id="ARBA00033323"/>
    </source>
</evidence>
<evidence type="ECO:0000256" key="2">
    <source>
        <dbReference type="ARBA" id="ARBA00022598"/>
    </source>
</evidence>
<dbReference type="InterPro" id="IPR014729">
    <property type="entry name" value="Rossmann-like_a/b/a_fold"/>
</dbReference>
<comment type="caution">
    <text evidence="10">The sequence shown here is derived from an EMBL/GenBank/DDBJ whole genome shotgun (WGS) entry which is preliminary data.</text>
</comment>
<keyword evidence="11" id="KW-1185">Reference proteome</keyword>
<accession>A0A835CJV6</accession>
<dbReference type="InterPro" id="IPR024088">
    <property type="entry name" value="Tyr-tRNA-ligase_bac-type"/>
</dbReference>
<dbReference type="NCBIfam" id="TIGR00234">
    <property type="entry name" value="tyrS"/>
    <property type="match status" value="1"/>
</dbReference>
<dbReference type="CDD" id="cd00805">
    <property type="entry name" value="TyrRS_core"/>
    <property type="match status" value="1"/>
</dbReference>
<dbReference type="GO" id="GO:0006437">
    <property type="term" value="P:tyrosyl-tRNA aminoacylation"/>
    <property type="evidence" value="ECO:0007669"/>
    <property type="project" value="InterPro"/>
</dbReference>
<evidence type="ECO:0000256" key="6">
    <source>
        <dbReference type="ARBA" id="ARBA00023146"/>
    </source>
</evidence>
<dbReference type="PANTHER" id="PTHR11766:SF0">
    <property type="entry name" value="TYROSINE--TRNA LIGASE, MITOCHONDRIAL"/>
    <property type="match status" value="1"/>
</dbReference>
<dbReference type="SUPFAM" id="SSF55174">
    <property type="entry name" value="Alpha-L RNA-binding motif"/>
    <property type="match status" value="1"/>
</dbReference>
<dbReference type="EMBL" id="JACMRX010000006">
    <property type="protein sequence ID" value="KAF7987269.1"/>
    <property type="molecule type" value="Genomic_DNA"/>
</dbReference>
<gene>
    <name evidence="10" type="ORF">HCN44_003031</name>
</gene>
<comment type="similarity">
    <text evidence="9">Belongs to the class-I aminoacyl-tRNA synthetase family.</text>
</comment>
<dbReference type="PROSITE" id="PS00178">
    <property type="entry name" value="AA_TRNA_LIGASE_I"/>
    <property type="match status" value="1"/>
</dbReference>
<dbReference type="Gene3D" id="3.10.290.10">
    <property type="entry name" value="RNA-binding S4 domain"/>
    <property type="match status" value="1"/>
</dbReference>
<keyword evidence="3 9" id="KW-0547">Nucleotide-binding</keyword>
<dbReference type="GO" id="GO:0005829">
    <property type="term" value="C:cytosol"/>
    <property type="evidence" value="ECO:0007669"/>
    <property type="project" value="TreeGrafter"/>
</dbReference>
<dbReference type="PRINTS" id="PR01040">
    <property type="entry name" value="TRNASYNTHTYR"/>
</dbReference>
<evidence type="ECO:0000256" key="8">
    <source>
        <dbReference type="ARBA" id="ARBA00048248"/>
    </source>
</evidence>
<keyword evidence="2 9" id="KW-0436">Ligase</keyword>
<reference evidence="10 11" key="1">
    <citation type="submission" date="2020-08" db="EMBL/GenBank/DDBJ databases">
        <title>Aphidius gifuensis genome sequencing and assembly.</title>
        <authorList>
            <person name="Du Z."/>
        </authorList>
    </citation>
    <scope>NUCLEOTIDE SEQUENCE [LARGE SCALE GENOMIC DNA]</scope>
    <source>
        <strain evidence="10">YNYX2018</strain>
        <tissue evidence="10">Adults</tissue>
    </source>
</reference>
<dbReference type="GO" id="GO:0004831">
    <property type="term" value="F:tyrosine-tRNA ligase activity"/>
    <property type="evidence" value="ECO:0007669"/>
    <property type="project" value="UniProtKB-EC"/>
</dbReference>
<dbReference type="HAMAP" id="MF_02006">
    <property type="entry name" value="Tyr_tRNA_synth_type1"/>
    <property type="match status" value="1"/>
</dbReference>
<name>A0A835CJV6_APHGI</name>
<dbReference type="SUPFAM" id="SSF52374">
    <property type="entry name" value="Nucleotidylyl transferase"/>
    <property type="match status" value="1"/>
</dbReference>
<keyword evidence="5 9" id="KW-0648">Protein biosynthesis</keyword>
<dbReference type="FunFam" id="3.40.50.620:FF:000107">
    <property type="entry name" value="Tyrosine--tRNA ligase"/>
    <property type="match status" value="1"/>
</dbReference>
<dbReference type="OrthoDB" id="337870at2759"/>
<evidence type="ECO:0000256" key="5">
    <source>
        <dbReference type="ARBA" id="ARBA00022917"/>
    </source>
</evidence>
<comment type="catalytic activity">
    <reaction evidence="8 9">
        <text>tRNA(Tyr) + L-tyrosine + ATP = L-tyrosyl-tRNA(Tyr) + AMP + diphosphate + H(+)</text>
        <dbReference type="Rhea" id="RHEA:10220"/>
        <dbReference type="Rhea" id="RHEA-COMP:9706"/>
        <dbReference type="Rhea" id="RHEA-COMP:9707"/>
        <dbReference type="ChEBI" id="CHEBI:15378"/>
        <dbReference type="ChEBI" id="CHEBI:30616"/>
        <dbReference type="ChEBI" id="CHEBI:33019"/>
        <dbReference type="ChEBI" id="CHEBI:58315"/>
        <dbReference type="ChEBI" id="CHEBI:78442"/>
        <dbReference type="ChEBI" id="CHEBI:78536"/>
        <dbReference type="ChEBI" id="CHEBI:456215"/>
        <dbReference type="EC" id="6.1.1.1"/>
    </reaction>
</comment>
<dbReference type="InterPro" id="IPR001412">
    <property type="entry name" value="aa-tRNA-synth_I_CS"/>
</dbReference>
<dbReference type="InterPro" id="IPR002307">
    <property type="entry name" value="Tyr-tRNA-ligase"/>
</dbReference>
<evidence type="ECO:0000256" key="3">
    <source>
        <dbReference type="ARBA" id="ARBA00022741"/>
    </source>
</evidence>
<evidence type="ECO:0000256" key="9">
    <source>
        <dbReference type="RuleBase" id="RU361234"/>
    </source>
</evidence>
<dbReference type="Gene3D" id="3.40.50.620">
    <property type="entry name" value="HUPs"/>
    <property type="match status" value="1"/>
</dbReference>
<dbReference type="InterPro" id="IPR024107">
    <property type="entry name" value="Tyr-tRNA-ligase_bac_1"/>
</dbReference>